<proteinExistence type="inferred from homology"/>
<dbReference type="PANTHER" id="PTHR30061">
    <property type="entry name" value="MALTOSE-BINDING PERIPLASMIC PROTEIN"/>
    <property type="match status" value="1"/>
</dbReference>
<keyword evidence="6" id="KW-1185">Reference proteome</keyword>
<evidence type="ECO:0000313" key="5">
    <source>
        <dbReference type="EMBL" id="NHN33733.1"/>
    </source>
</evidence>
<dbReference type="SUPFAM" id="SSF53850">
    <property type="entry name" value="Periplasmic binding protein-like II"/>
    <property type="match status" value="1"/>
</dbReference>
<comment type="similarity">
    <text evidence="1">Belongs to the bacterial solute-binding protein 1 family.</text>
</comment>
<evidence type="ECO:0000256" key="3">
    <source>
        <dbReference type="ARBA" id="ARBA00022729"/>
    </source>
</evidence>
<evidence type="ECO:0000256" key="2">
    <source>
        <dbReference type="ARBA" id="ARBA00022448"/>
    </source>
</evidence>
<comment type="caution">
    <text evidence="5">The sequence shown here is derived from an EMBL/GenBank/DDBJ whole genome shotgun (WGS) entry which is preliminary data.</text>
</comment>
<organism evidence="5 6">
    <name type="scientific">Paenibacillus agricola</name>
    <dbReference type="NCBI Taxonomy" id="2716264"/>
    <lineage>
        <taxon>Bacteria</taxon>
        <taxon>Bacillati</taxon>
        <taxon>Bacillota</taxon>
        <taxon>Bacilli</taxon>
        <taxon>Bacillales</taxon>
        <taxon>Paenibacillaceae</taxon>
        <taxon>Paenibacillus</taxon>
    </lineage>
</organism>
<gene>
    <name evidence="5" type="ORF">G9U52_28350</name>
</gene>
<sequence length="438" mass="48802">MSINKFKRTLSTFCALGMVASVAACSTPAVSTSGTAGNGVAEKGAVLKVAYWESSSSDKAGWDLMFKNFAKDHPEIKLEPQLYPSNTFRQTLDTRIAGNDWPDIVRYTYQRLGKFKENNVMLDLKGKISEESLNDLVPAFRAAVTYNGKLVAMPHHTDTMAMFYNKTMFEKSGIRIPKDATDGWTWEELTANARKLKADNNLEYAFGGIWENGSGYRYLPFIYMNGGSVLSKDMKSITINSPEALAATKLYETWQKEKLVVKTGFTQEPAANLLFVAKKLAFTFSGSWHLSYMEENMPGNWGVTYMPQVKGKTGSDMGGNSIFAYSGTKYPNAAAIFIDYMTNKANMKAFTEASNFIPVRTSLINEGLKYTGFQKEMEVMLNIVKTIDPKLADDETSTRFQQINQIYGEIMDPIAINGSMTAEKALEKAQKDMTEALK</sequence>
<keyword evidence="2" id="KW-0813">Transport</keyword>
<dbReference type="PROSITE" id="PS51257">
    <property type="entry name" value="PROKAR_LIPOPROTEIN"/>
    <property type="match status" value="1"/>
</dbReference>
<dbReference type="Pfam" id="PF01547">
    <property type="entry name" value="SBP_bac_1"/>
    <property type="match status" value="1"/>
</dbReference>
<evidence type="ECO:0000256" key="4">
    <source>
        <dbReference type="SAM" id="SignalP"/>
    </source>
</evidence>
<dbReference type="PANTHER" id="PTHR30061:SF50">
    <property type="entry name" value="MALTOSE_MALTODEXTRIN-BINDING PERIPLASMIC PROTEIN"/>
    <property type="match status" value="1"/>
</dbReference>
<dbReference type="RefSeq" id="WP_166154034.1">
    <property type="nucleotide sequence ID" value="NZ_JAAOIW010000013.1"/>
</dbReference>
<evidence type="ECO:0000256" key="1">
    <source>
        <dbReference type="ARBA" id="ARBA00008520"/>
    </source>
</evidence>
<dbReference type="EMBL" id="JAAOIW010000013">
    <property type="protein sequence ID" value="NHN33733.1"/>
    <property type="molecule type" value="Genomic_DNA"/>
</dbReference>
<feature type="signal peptide" evidence="4">
    <location>
        <begin position="1"/>
        <end position="23"/>
    </location>
</feature>
<keyword evidence="3 4" id="KW-0732">Signal</keyword>
<name>A0ABX0JGB1_9BACL</name>
<dbReference type="Proteomes" id="UP001165962">
    <property type="component" value="Unassembled WGS sequence"/>
</dbReference>
<dbReference type="Gene3D" id="3.40.190.10">
    <property type="entry name" value="Periplasmic binding protein-like II"/>
    <property type="match status" value="1"/>
</dbReference>
<dbReference type="InterPro" id="IPR006059">
    <property type="entry name" value="SBP"/>
</dbReference>
<feature type="chain" id="PRO_5047346821" evidence="4">
    <location>
        <begin position="24"/>
        <end position="438"/>
    </location>
</feature>
<evidence type="ECO:0000313" key="6">
    <source>
        <dbReference type="Proteomes" id="UP001165962"/>
    </source>
</evidence>
<dbReference type="CDD" id="cd13585">
    <property type="entry name" value="PBP2_TMBP_like"/>
    <property type="match status" value="1"/>
</dbReference>
<accession>A0ABX0JGB1</accession>
<protein>
    <submittedName>
        <fullName evidence="5">Sugar ABC transporter substrate-binding protein</fullName>
    </submittedName>
</protein>
<reference evidence="5" key="1">
    <citation type="submission" date="2020-03" db="EMBL/GenBank/DDBJ databases">
        <title>Draft sequencing of Paenibacilllus sp. S3N08.</title>
        <authorList>
            <person name="Kim D.-U."/>
        </authorList>
    </citation>
    <scope>NUCLEOTIDE SEQUENCE</scope>
    <source>
        <strain evidence="5">S3N08</strain>
    </source>
</reference>